<feature type="domain" description="Pyridoxine 5'-phosphate oxidase dimerisation C-terminal" evidence="8">
    <location>
        <begin position="181"/>
        <end position="224"/>
    </location>
</feature>
<dbReference type="PROSITE" id="PS01064">
    <property type="entry name" value="PYRIDOX_OXIDASE"/>
    <property type="match status" value="1"/>
</dbReference>
<dbReference type="NCBIfam" id="TIGR00558">
    <property type="entry name" value="pdxH"/>
    <property type="match status" value="1"/>
</dbReference>
<evidence type="ECO:0000256" key="1">
    <source>
        <dbReference type="ARBA" id="ARBA00007301"/>
    </source>
</evidence>
<dbReference type="EMBL" id="JAGSOH010000031">
    <property type="protein sequence ID" value="MBR7827289.1"/>
    <property type="molecule type" value="Genomic_DNA"/>
</dbReference>
<evidence type="ECO:0000259" key="8">
    <source>
        <dbReference type="Pfam" id="PF10590"/>
    </source>
</evidence>
<comment type="catalytic activity">
    <reaction evidence="5">
        <text>pyridoxamine 5'-phosphate + O2 + H2O = pyridoxal 5'-phosphate + H2O2 + NH4(+)</text>
        <dbReference type="Rhea" id="RHEA:15817"/>
        <dbReference type="ChEBI" id="CHEBI:15377"/>
        <dbReference type="ChEBI" id="CHEBI:15379"/>
        <dbReference type="ChEBI" id="CHEBI:16240"/>
        <dbReference type="ChEBI" id="CHEBI:28938"/>
        <dbReference type="ChEBI" id="CHEBI:58451"/>
        <dbReference type="ChEBI" id="CHEBI:597326"/>
        <dbReference type="EC" id="1.4.3.5"/>
    </reaction>
</comment>
<dbReference type="EC" id="1.4.3.5" evidence="5"/>
<dbReference type="Pfam" id="PF10590">
    <property type="entry name" value="PNP_phzG_C"/>
    <property type="match status" value="1"/>
</dbReference>
<dbReference type="InterPro" id="IPR019740">
    <property type="entry name" value="Pyridox_Oxase_CS"/>
</dbReference>
<gene>
    <name evidence="5 9" type="primary">pdxH</name>
    <name evidence="9" type="ORF">KDK95_13310</name>
</gene>
<comment type="pathway">
    <text evidence="5">Cofactor metabolism; pyridoxal 5'-phosphate salvage; pyridoxal 5'-phosphate from pyridoxamine 5'-phosphate: step 1/1.</text>
</comment>
<comment type="caution">
    <text evidence="5">Lacks conserved residue(s) required for the propagation of feature annotation.</text>
</comment>
<comment type="caution">
    <text evidence="9">The sequence shown here is derived from an EMBL/GenBank/DDBJ whole genome shotgun (WGS) entry which is preliminary data.</text>
</comment>
<protein>
    <recommendedName>
        <fullName evidence="5">Pyridoxine/pyridoxamine 5'-phosphate oxidase</fullName>
        <ecNumber evidence="5">1.4.3.5</ecNumber>
    </recommendedName>
    <alternativeName>
        <fullName evidence="5">PNP/PMP oxidase</fullName>
        <shortName evidence="5">PNPOx</shortName>
    </alternativeName>
    <alternativeName>
        <fullName evidence="5">Pyridoxal 5'-phosphate synthase</fullName>
    </alternativeName>
</protein>
<dbReference type="PANTHER" id="PTHR10851:SF0">
    <property type="entry name" value="PYRIDOXINE-5'-PHOSPHATE OXIDASE"/>
    <property type="match status" value="1"/>
</dbReference>
<feature type="binding site" evidence="5 6">
    <location>
        <begin position="86"/>
        <end position="87"/>
    </location>
    <ligand>
        <name>FMN</name>
        <dbReference type="ChEBI" id="CHEBI:58210"/>
    </ligand>
</feature>
<reference evidence="9" key="1">
    <citation type="submission" date="2021-04" db="EMBL/GenBank/DDBJ databases">
        <title>Genome based classification of Actinospica acidithermotolerans sp. nov., an actinobacterium isolated from an Indonesian hot spring.</title>
        <authorList>
            <person name="Kusuma A.B."/>
            <person name="Putra K.E."/>
            <person name="Nafisah S."/>
            <person name="Loh J."/>
            <person name="Nouioui I."/>
            <person name="Goodfellow M."/>
        </authorList>
    </citation>
    <scope>NUCLEOTIDE SEQUENCE</scope>
    <source>
        <strain evidence="9">MGRD01-02</strain>
    </source>
</reference>
<dbReference type="Proteomes" id="UP000676325">
    <property type="component" value="Unassembled WGS sequence"/>
</dbReference>
<keyword evidence="3 5" id="KW-0288">FMN</keyword>
<evidence type="ECO:0000259" key="7">
    <source>
        <dbReference type="Pfam" id="PF01243"/>
    </source>
</evidence>
<evidence type="ECO:0000256" key="2">
    <source>
        <dbReference type="ARBA" id="ARBA00022630"/>
    </source>
</evidence>
<dbReference type="InterPro" id="IPR019576">
    <property type="entry name" value="Pyridoxamine_oxidase_dimer_C"/>
</dbReference>
<comment type="pathway">
    <text evidence="5">Cofactor metabolism; pyridoxal 5'-phosphate salvage; pyridoxal 5'-phosphate from pyridoxine 5'-phosphate: step 1/1.</text>
</comment>
<comment type="cofactor">
    <cofactor evidence="5 6">
        <name>FMN</name>
        <dbReference type="ChEBI" id="CHEBI:58210"/>
    </cofactor>
    <text evidence="5 6">Binds 1 FMN per subunit.</text>
</comment>
<comment type="catalytic activity">
    <reaction evidence="5">
        <text>pyridoxine 5'-phosphate + O2 = pyridoxal 5'-phosphate + H2O2</text>
        <dbReference type="Rhea" id="RHEA:15149"/>
        <dbReference type="ChEBI" id="CHEBI:15379"/>
        <dbReference type="ChEBI" id="CHEBI:16240"/>
        <dbReference type="ChEBI" id="CHEBI:58589"/>
        <dbReference type="ChEBI" id="CHEBI:597326"/>
        <dbReference type="EC" id="1.4.3.5"/>
    </reaction>
</comment>
<dbReference type="Pfam" id="PF01243">
    <property type="entry name" value="PNPOx_N"/>
    <property type="match status" value="1"/>
</dbReference>
<evidence type="ECO:0000256" key="5">
    <source>
        <dbReference type="HAMAP-Rule" id="MF_01629"/>
    </source>
</evidence>
<dbReference type="HAMAP" id="MF_01629">
    <property type="entry name" value="PdxH"/>
    <property type="match status" value="1"/>
</dbReference>
<feature type="domain" description="Pyridoxamine 5'-phosphate oxidase N-terminal" evidence="7">
    <location>
        <begin position="53"/>
        <end position="167"/>
    </location>
</feature>
<dbReference type="Gene3D" id="2.30.110.10">
    <property type="entry name" value="Electron Transport, Fmn-binding Protein, Chain A"/>
    <property type="match status" value="1"/>
</dbReference>
<dbReference type="InterPro" id="IPR012349">
    <property type="entry name" value="Split_barrel_FMN-bd"/>
</dbReference>
<dbReference type="SUPFAM" id="SSF50475">
    <property type="entry name" value="FMN-binding split barrel"/>
    <property type="match status" value="1"/>
</dbReference>
<feature type="binding site" evidence="5">
    <location>
        <position position="133"/>
    </location>
    <ligand>
        <name>substrate</name>
    </ligand>
</feature>
<name>A0A941EDZ6_9ACTN</name>
<dbReference type="NCBIfam" id="NF004231">
    <property type="entry name" value="PRK05679.1"/>
    <property type="match status" value="1"/>
</dbReference>
<feature type="binding site" evidence="5 6">
    <location>
        <begin position="150"/>
        <end position="151"/>
    </location>
    <ligand>
        <name>FMN</name>
        <dbReference type="ChEBI" id="CHEBI:58210"/>
    </ligand>
</feature>
<keyword evidence="10" id="KW-1185">Reference proteome</keyword>
<dbReference type="GO" id="GO:0010181">
    <property type="term" value="F:FMN binding"/>
    <property type="evidence" value="ECO:0007669"/>
    <property type="project" value="UniProtKB-UniRule"/>
</dbReference>
<evidence type="ECO:0000256" key="6">
    <source>
        <dbReference type="PIRSR" id="PIRSR000190-2"/>
    </source>
</evidence>
<organism evidence="9 10">
    <name type="scientific">Actinospica acidithermotolerans</name>
    <dbReference type="NCBI Taxonomy" id="2828514"/>
    <lineage>
        <taxon>Bacteria</taxon>
        <taxon>Bacillati</taxon>
        <taxon>Actinomycetota</taxon>
        <taxon>Actinomycetes</taxon>
        <taxon>Catenulisporales</taxon>
        <taxon>Actinospicaceae</taxon>
        <taxon>Actinospica</taxon>
    </lineage>
</organism>
<dbReference type="AlphaFoldDB" id="A0A941EDZ6"/>
<dbReference type="GO" id="GO:0004733">
    <property type="term" value="F:pyridoxamine phosphate oxidase activity"/>
    <property type="evidence" value="ECO:0007669"/>
    <property type="project" value="UniProtKB-UniRule"/>
</dbReference>
<dbReference type="RefSeq" id="WP_212518435.1">
    <property type="nucleotide sequence ID" value="NZ_JAGSOH010000031.1"/>
</dbReference>
<feature type="binding site" evidence="5 6">
    <location>
        <position position="93"/>
    </location>
    <ligand>
        <name>FMN</name>
        <dbReference type="ChEBI" id="CHEBI:58210"/>
    </ligand>
</feature>
<evidence type="ECO:0000256" key="3">
    <source>
        <dbReference type="ARBA" id="ARBA00022643"/>
    </source>
</evidence>
<comment type="function">
    <text evidence="5">Catalyzes the oxidation of either pyridoxine 5'-phosphate (PNP) or pyridoxamine 5'-phosphate (PMP) into pyridoxal 5'-phosphate (PLP).</text>
</comment>
<feature type="binding site" evidence="5 6">
    <location>
        <begin position="71"/>
        <end position="76"/>
    </location>
    <ligand>
        <name>FMN</name>
        <dbReference type="ChEBI" id="CHEBI:58210"/>
    </ligand>
</feature>
<feature type="binding site" evidence="5 6">
    <location>
        <position position="92"/>
    </location>
    <ligand>
        <name>FMN</name>
        <dbReference type="ChEBI" id="CHEBI:58210"/>
    </ligand>
</feature>
<keyword evidence="4 5" id="KW-0560">Oxidoreductase</keyword>
<proteinExistence type="inferred from homology"/>
<sequence>MSAEQPELSRLRRDYAERAIEVTELTSAPEPLFARWFAEVDAVARKSDASWFEANAMVLTTADAEAHPSSRTVLLKGYGPEGFTFYTNLRSRKGRQIAANPNVSLLFPWYPLQRQVAVQGAVAPVPDAESDGYFASRPRGAQLGAWASEQSETIPDRAWLDRRLAEFDARFPDVVPRPAHWGGLRVRPDSVEFWQGRPDRLHDRILYVRDAAAPHGWRVERLSP</sequence>
<feature type="binding site" evidence="5">
    <location>
        <begin position="200"/>
        <end position="202"/>
    </location>
    <ligand>
        <name>substrate</name>
    </ligand>
</feature>
<dbReference type="InterPro" id="IPR011576">
    <property type="entry name" value="Pyridox_Oxase_N"/>
</dbReference>
<dbReference type="InterPro" id="IPR000659">
    <property type="entry name" value="Pyridox_Oxase"/>
</dbReference>
<dbReference type="PANTHER" id="PTHR10851">
    <property type="entry name" value="PYRIDOXINE-5-PHOSPHATE OXIDASE"/>
    <property type="match status" value="1"/>
</dbReference>
<evidence type="ECO:0000313" key="10">
    <source>
        <dbReference type="Proteomes" id="UP000676325"/>
    </source>
</evidence>
<feature type="binding site" evidence="5 6">
    <location>
        <position position="204"/>
    </location>
    <ligand>
        <name>FMN</name>
        <dbReference type="ChEBI" id="CHEBI:58210"/>
    </ligand>
</feature>
<feature type="binding site" evidence="5">
    <location>
        <position position="137"/>
    </location>
    <ligand>
        <name>substrate</name>
    </ligand>
</feature>
<comment type="similarity">
    <text evidence="1 5">Belongs to the pyridoxamine 5'-phosphate oxidase family.</text>
</comment>
<evidence type="ECO:0000256" key="4">
    <source>
        <dbReference type="ARBA" id="ARBA00023002"/>
    </source>
</evidence>
<evidence type="ECO:0000313" key="9">
    <source>
        <dbReference type="EMBL" id="MBR7827289.1"/>
    </source>
</evidence>
<dbReference type="GO" id="GO:0008615">
    <property type="term" value="P:pyridoxine biosynthetic process"/>
    <property type="evidence" value="ECO:0007669"/>
    <property type="project" value="UniProtKB-UniRule"/>
</dbReference>
<accession>A0A941EDZ6</accession>
<feature type="binding site" evidence="5 6">
    <location>
        <position position="115"/>
    </location>
    <ligand>
        <name>FMN</name>
        <dbReference type="ChEBI" id="CHEBI:58210"/>
    </ligand>
</feature>
<dbReference type="PIRSF" id="PIRSF000190">
    <property type="entry name" value="Pyd_amn-ph_oxd"/>
    <property type="match status" value="1"/>
</dbReference>
<feature type="binding site" evidence="5">
    <location>
        <position position="76"/>
    </location>
    <ligand>
        <name>substrate</name>
    </ligand>
</feature>
<keyword evidence="5" id="KW-0664">Pyridoxine biosynthesis</keyword>
<feature type="binding site" evidence="5 6">
    <location>
        <position position="194"/>
    </location>
    <ligand>
        <name>FMN</name>
        <dbReference type="ChEBI" id="CHEBI:58210"/>
    </ligand>
</feature>
<keyword evidence="2 5" id="KW-0285">Flavoprotein</keyword>
<comment type="subunit">
    <text evidence="5">Homodimer.</text>
</comment>